<organism evidence="1 2">
    <name type="scientific">Trifolium pratense</name>
    <name type="common">Red clover</name>
    <dbReference type="NCBI Taxonomy" id="57577"/>
    <lineage>
        <taxon>Eukaryota</taxon>
        <taxon>Viridiplantae</taxon>
        <taxon>Streptophyta</taxon>
        <taxon>Embryophyta</taxon>
        <taxon>Tracheophyta</taxon>
        <taxon>Spermatophyta</taxon>
        <taxon>Magnoliopsida</taxon>
        <taxon>eudicotyledons</taxon>
        <taxon>Gunneridae</taxon>
        <taxon>Pentapetalae</taxon>
        <taxon>rosids</taxon>
        <taxon>fabids</taxon>
        <taxon>Fabales</taxon>
        <taxon>Fabaceae</taxon>
        <taxon>Papilionoideae</taxon>
        <taxon>50 kb inversion clade</taxon>
        <taxon>NPAAA clade</taxon>
        <taxon>Hologalegina</taxon>
        <taxon>IRL clade</taxon>
        <taxon>Trifolieae</taxon>
        <taxon>Trifolium</taxon>
    </lineage>
</organism>
<sequence>MLFLLLLPKQPTLLTGETLYSLECFATRIRGIESGPARKQVDLRKAKHDEKETKKIHDSLQNLQLRLAEREYHCKNFQEKEVLRWIRNIVKCSLILVAPAKFPISSGQRIIIENQCIFSSASWDGYLLALSLGITSIVIWNKNNGQLVLSKKVIVLCNGVDVMYFPSLDLMCYV</sequence>
<keyword evidence="2" id="KW-1185">Reference proteome</keyword>
<protein>
    <submittedName>
        <fullName evidence="1">Uncharacterized protein</fullName>
    </submittedName>
</protein>
<gene>
    <name evidence="1" type="ORF">MILVUS5_LOCUS11864</name>
</gene>
<evidence type="ECO:0000313" key="2">
    <source>
        <dbReference type="Proteomes" id="UP001177021"/>
    </source>
</evidence>
<comment type="caution">
    <text evidence="1">The sequence shown here is derived from an EMBL/GenBank/DDBJ whole genome shotgun (WGS) entry which is preliminary data.</text>
</comment>
<reference evidence="1" key="1">
    <citation type="submission" date="2023-10" db="EMBL/GenBank/DDBJ databases">
        <authorList>
            <person name="Rodriguez Cubillos JULIANA M."/>
            <person name="De Vega J."/>
        </authorList>
    </citation>
    <scope>NUCLEOTIDE SEQUENCE</scope>
</reference>
<dbReference type="Proteomes" id="UP001177021">
    <property type="component" value="Unassembled WGS sequence"/>
</dbReference>
<evidence type="ECO:0000313" key="1">
    <source>
        <dbReference type="EMBL" id="CAJ2642389.1"/>
    </source>
</evidence>
<name>A0ACB0JBI8_TRIPR</name>
<proteinExistence type="predicted"/>
<dbReference type="EMBL" id="CASHSV030000024">
    <property type="protein sequence ID" value="CAJ2642389.1"/>
    <property type="molecule type" value="Genomic_DNA"/>
</dbReference>
<accession>A0ACB0JBI8</accession>